<dbReference type="InterPro" id="IPR036909">
    <property type="entry name" value="Cyt_c-like_dom_sf"/>
</dbReference>
<keyword evidence="5" id="KW-0732">Signal</keyword>
<gene>
    <name evidence="7" type="ORF">CCAL12919_06850</name>
    <name evidence="8" type="ORF">CCAL9337_01155</name>
</gene>
<evidence type="ECO:0000313" key="10">
    <source>
        <dbReference type="Proteomes" id="UP001318760"/>
    </source>
</evidence>
<reference evidence="8 9" key="1">
    <citation type="submission" date="2015-08" db="EMBL/GenBank/DDBJ databases">
        <title>Comparative genomics of the Campylobacter concisus group.</title>
        <authorList>
            <person name="Yee E."/>
            <person name="Chapman M.H."/>
            <person name="Huynh S."/>
            <person name="Bono J.L."/>
            <person name="On S.L."/>
            <person name="St Leger J."/>
            <person name="Foster G."/>
            <person name="Parker C.T."/>
            <person name="Miller W.G."/>
        </authorList>
    </citation>
    <scope>NUCLEOTIDE SEQUENCE [LARGE SCALE GENOMIC DNA]</scope>
    <source>
        <strain evidence="8 9">RM9337</strain>
    </source>
</reference>
<protein>
    <recommendedName>
        <fullName evidence="6">Cytochrome c domain-containing protein</fullName>
    </recommendedName>
</protein>
<name>A0AAW3ZW72_9BACT</name>
<keyword evidence="9" id="KW-1185">Reference proteome</keyword>
<dbReference type="Proteomes" id="UP001318760">
    <property type="component" value="Unassembled WGS sequence"/>
</dbReference>
<keyword evidence="2 4" id="KW-0479">Metal-binding</keyword>
<evidence type="ECO:0000256" key="4">
    <source>
        <dbReference type="PROSITE-ProRule" id="PRU00433"/>
    </source>
</evidence>
<organism evidence="8 9">
    <name type="scientific">Campylobacter californiensis</name>
    <dbReference type="NCBI Taxonomy" id="1032243"/>
    <lineage>
        <taxon>Bacteria</taxon>
        <taxon>Pseudomonadati</taxon>
        <taxon>Campylobacterota</taxon>
        <taxon>Epsilonproteobacteria</taxon>
        <taxon>Campylobacterales</taxon>
        <taxon>Campylobacteraceae</taxon>
        <taxon>Campylobacter</taxon>
    </lineage>
</organism>
<dbReference type="Gene3D" id="1.10.760.10">
    <property type="entry name" value="Cytochrome c-like domain"/>
    <property type="match status" value="1"/>
</dbReference>
<feature type="chain" id="PRO_5044718287" description="Cytochrome c domain-containing protein" evidence="5">
    <location>
        <begin position="18"/>
        <end position="185"/>
    </location>
</feature>
<proteinExistence type="predicted"/>
<feature type="signal peptide" evidence="5">
    <location>
        <begin position="1"/>
        <end position="17"/>
    </location>
</feature>
<dbReference type="GO" id="GO:0046872">
    <property type="term" value="F:metal ion binding"/>
    <property type="evidence" value="ECO:0007669"/>
    <property type="project" value="UniProtKB-KW"/>
</dbReference>
<dbReference type="Proteomes" id="UP000650616">
    <property type="component" value="Unassembled WGS sequence"/>
</dbReference>
<sequence>MRKILATLIIASFACGADLFVGSMTPVLDKVGGKVIAELHAGAKLKQISQNGEYVEVEYVGFIPGESPIAYARVGVLEQDINVGDMKTFKVIKTHKDPYDNEWDEVSVKGFVKKDTLVADIDVVHKAGQALFEERCGSCHALHAYDEFGANVWPSVIETMISNSALTPQEVETLNRFLQSKAPIE</sequence>
<keyword evidence="3 4" id="KW-0408">Iron</keyword>
<dbReference type="PROSITE" id="PS51257">
    <property type="entry name" value="PROKAR_LIPOPROTEIN"/>
    <property type="match status" value="1"/>
</dbReference>
<reference evidence="7 10" key="2">
    <citation type="submission" date="2020-10" db="EMBL/GenBank/DDBJ databases">
        <title>Campylobacter californiensis sp. nov. isolated from cattle and feral swine in California.</title>
        <authorList>
            <person name="Miller W.G."/>
        </authorList>
    </citation>
    <scope>NUCLEOTIDE SEQUENCE [LARGE SCALE GENOMIC DNA]</scope>
    <source>
        <strain evidence="7 10">RM12919</strain>
    </source>
</reference>
<evidence type="ECO:0000256" key="2">
    <source>
        <dbReference type="ARBA" id="ARBA00022723"/>
    </source>
</evidence>
<dbReference type="GO" id="GO:0009055">
    <property type="term" value="F:electron transfer activity"/>
    <property type="evidence" value="ECO:0007669"/>
    <property type="project" value="InterPro"/>
</dbReference>
<dbReference type="EMBL" id="JADBHS010000012">
    <property type="protein sequence ID" value="MBE2986835.1"/>
    <property type="molecule type" value="Genomic_DNA"/>
</dbReference>
<dbReference type="RefSeq" id="WP_170015238.1">
    <property type="nucleotide sequence ID" value="NZ_CP012545.1"/>
</dbReference>
<dbReference type="GO" id="GO:0020037">
    <property type="term" value="F:heme binding"/>
    <property type="evidence" value="ECO:0007669"/>
    <property type="project" value="InterPro"/>
</dbReference>
<evidence type="ECO:0000256" key="3">
    <source>
        <dbReference type="ARBA" id="ARBA00023004"/>
    </source>
</evidence>
<evidence type="ECO:0000313" key="8">
    <source>
        <dbReference type="EMBL" id="MBE3607346.1"/>
    </source>
</evidence>
<feature type="domain" description="Cytochrome c" evidence="6">
    <location>
        <begin position="123"/>
        <end position="185"/>
    </location>
</feature>
<dbReference type="PROSITE" id="PS51007">
    <property type="entry name" value="CYTC"/>
    <property type="match status" value="1"/>
</dbReference>
<dbReference type="AlphaFoldDB" id="A0AAW3ZW72"/>
<dbReference type="EMBL" id="LIWG01000001">
    <property type="protein sequence ID" value="MBE3607346.1"/>
    <property type="molecule type" value="Genomic_DNA"/>
</dbReference>
<evidence type="ECO:0000256" key="5">
    <source>
        <dbReference type="SAM" id="SignalP"/>
    </source>
</evidence>
<evidence type="ECO:0000313" key="7">
    <source>
        <dbReference type="EMBL" id="MBE2986835.1"/>
    </source>
</evidence>
<dbReference type="InterPro" id="IPR009056">
    <property type="entry name" value="Cyt_c-like_dom"/>
</dbReference>
<evidence type="ECO:0000313" key="9">
    <source>
        <dbReference type="Proteomes" id="UP000650616"/>
    </source>
</evidence>
<dbReference type="SUPFAM" id="SSF46626">
    <property type="entry name" value="Cytochrome c"/>
    <property type="match status" value="1"/>
</dbReference>
<evidence type="ECO:0000259" key="6">
    <source>
        <dbReference type="PROSITE" id="PS51007"/>
    </source>
</evidence>
<accession>A0AAW3ZW72</accession>
<evidence type="ECO:0000256" key="1">
    <source>
        <dbReference type="ARBA" id="ARBA00022617"/>
    </source>
</evidence>
<keyword evidence="1 4" id="KW-0349">Heme</keyword>
<comment type="caution">
    <text evidence="8">The sequence shown here is derived from an EMBL/GenBank/DDBJ whole genome shotgun (WGS) entry which is preliminary data.</text>
</comment>